<evidence type="ECO:0000313" key="12">
    <source>
        <dbReference type="Proteomes" id="UP000242972"/>
    </source>
</evidence>
<accession>A0A2T2XKE1</accession>
<dbReference type="SUPFAM" id="SSF55874">
    <property type="entry name" value="ATPase domain of HSP90 chaperone/DNA topoisomerase II/histidine kinase"/>
    <property type="match status" value="1"/>
</dbReference>
<dbReference type="PANTHER" id="PTHR43065">
    <property type="entry name" value="SENSOR HISTIDINE KINASE"/>
    <property type="match status" value="1"/>
</dbReference>
<dbReference type="PROSITE" id="PS50109">
    <property type="entry name" value="HIS_KIN"/>
    <property type="match status" value="1"/>
</dbReference>
<dbReference type="SMART" id="SM00388">
    <property type="entry name" value="HisKA"/>
    <property type="match status" value="1"/>
</dbReference>
<dbReference type="EMBL" id="PXYW01000005">
    <property type="protein sequence ID" value="PSR34964.1"/>
    <property type="molecule type" value="Genomic_DNA"/>
</dbReference>
<feature type="domain" description="Histidine kinase" evidence="10">
    <location>
        <begin position="218"/>
        <end position="423"/>
    </location>
</feature>
<dbReference type="Gene3D" id="3.30.565.10">
    <property type="entry name" value="Histidine kinase-like ATPase, C-terminal domain"/>
    <property type="match status" value="1"/>
</dbReference>
<dbReference type="SMART" id="SM00387">
    <property type="entry name" value="HATPase_c"/>
    <property type="match status" value="1"/>
</dbReference>
<feature type="region of interest" description="Disordered" evidence="9">
    <location>
        <begin position="408"/>
        <end position="428"/>
    </location>
</feature>
<comment type="caution">
    <text evidence="11">The sequence shown here is derived from an EMBL/GenBank/DDBJ whole genome shotgun (WGS) entry which is preliminary data.</text>
</comment>
<proteinExistence type="predicted"/>
<evidence type="ECO:0000256" key="9">
    <source>
        <dbReference type="SAM" id="MobiDB-lite"/>
    </source>
</evidence>
<dbReference type="GO" id="GO:0005524">
    <property type="term" value="F:ATP binding"/>
    <property type="evidence" value="ECO:0007669"/>
    <property type="project" value="UniProtKB-KW"/>
</dbReference>
<evidence type="ECO:0000313" key="11">
    <source>
        <dbReference type="EMBL" id="PSR34964.1"/>
    </source>
</evidence>
<dbReference type="InterPro" id="IPR036890">
    <property type="entry name" value="HATPase_C_sf"/>
</dbReference>
<dbReference type="AlphaFoldDB" id="A0A2T2XKE1"/>
<dbReference type="PRINTS" id="PR00344">
    <property type="entry name" value="BCTRLSENSOR"/>
</dbReference>
<dbReference type="Gene3D" id="1.10.287.130">
    <property type="match status" value="1"/>
</dbReference>
<gene>
    <name evidence="11" type="ORF">C7B46_03365</name>
</gene>
<keyword evidence="5" id="KW-0547">Nucleotide-binding</keyword>
<dbReference type="InterPro" id="IPR036097">
    <property type="entry name" value="HisK_dim/P_sf"/>
</dbReference>
<comment type="catalytic activity">
    <reaction evidence="1">
        <text>ATP + protein L-histidine = ADP + protein N-phospho-L-histidine.</text>
        <dbReference type="EC" id="2.7.13.3"/>
    </reaction>
</comment>
<protein>
    <recommendedName>
        <fullName evidence="2">histidine kinase</fullName>
        <ecNumber evidence="2">2.7.13.3</ecNumber>
    </recommendedName>
</protein>
<dbReference type="InterPro" id="IPR003594">
    <property type="entry name" value="HATPase_dom"/>
</dbReference>
<dbReference type="Proteomes" id="UP000242972">
    <property type="component" value="Unassembled WGS sequence"/>
</dbReference>
<keyword evidence="6" id="KW-0418">Kinase</keyword>
<dbReference type="PANTHER" id="PTHR43065:SF10">
    <property type="entry name" value="PEROXIDE STRESS-ACTIVATED HISTIDINE KINASE MAK3"/>
    <property type="match status" value="1"/>
</dbReference>
<dbReference type="GO" id="GO:0000155">
    <property type="term" value="F:phosphorelay sensor kinase activity"/>
    <property type="evidence" value="ECO:0007669"/>
    <property type="project" value="InterPro"/>
</dbReference>
<dbReference type="InterPro" id="IPR004358">
    <property type="entry name" value="Sig_transdc_His_kin-like_C"/>
</dbReference>
<evidence type="ECO:0000256" key="2">
    <source>
        <dbReference type="ARBA" id="ARBA00012438"/>
    </source>
</evidence>
<evidence type="ECO:0000256" key="7">
    <source>
        <dbReference type="ARBA" id="ARBA00022840"/>
    </source>
</evidence>
<keyword evidence="8" id="KW-0902">Two-component regulatory system</keyword>
<dbReference type="EC" id="2.7.13.3" evidence="2"/>
<sequence length="428" mass="48662">MDEYDGERDFPMTISFRVMSHIELTNDFVVRKDVLDFVPVPIVFYGKESEAVWCNQMARDLGFTPEIIGRQIGRRVMDSRMQRWDVSGRSYTVQLTPVINLDGAMQGTLYWPIELEWKAMGEGLHTGIAVAQDRHWIYCNEVADEVLGLSLTEHWTWDEIPWLPDWTVVISKGAQAVLVSHHEKYEIRIHGRGQWILVEAIPQPMVQQDMISANAAAALMHEVRNPLTSLMGYIELAQLEHPGSAVDRFLEQALDEATRLAHITEDILWATRDTEIQPQHVKVLPIIRQSWEEISATSGSDSLRLKIYCPPDTKIWADPLRLNHILSNLLKNAKEAMKTVGNIVTVRVNPGAAYTEIIVEDNGPGIEPQIMEDLFRTRRSTKPNGSGLGLVIVRRLVEAHRGKLSIESKPGRTSVRMEFPHPNQLEEE</sequence>
<evidence type="ECO:0000256" key="6">
    <source>
        <dbReference type="ARBA" id="ARBA00022777"/>
    </source>
</evidence>
<evidence type="ECO:0000256" key="5">
    <source>
        <dbReference type="ARBA" id="ARBA00022741"/>
    </source>
</evidence>
<evidence type="ECO:0000256" key="1">
    <source>
        <dbReference type="ARBA" id="ARBA00000085"/>
    </source>
</evidence>
<dbReference type="Pfam" id="PF02518">
    <property type="entry name" value="HATPase_c"/>
    <property type="match status" value="1"/>
</dbReference>
<dbReference type="InterPro" id="IPR005467">
    <property type="entry name" value="His_kinase_dom"/>
</dbReference>
<dbReference type="Pfam" id="PF00512">
    <property type="entry name" value="HisKA"/>
    <property type="match status" value="1"/>
</dbReference>
<dbReference type="InterPro" id="IPR003661">
    <property type="entry name" value="HisK_dim/P_dom"/>
</dbReference>
<keyword evidence="4" id="KW-0808">Transferase</keyword>
<keyword evidence="3" id="KW-0597">Phosphoprotein</keyword>
<dbReference type="SUPFAM" id="SSF47384">
    <property type="entry name" value="Homodimeric domain of signal transducing histidine kinase"/>
    <property type="match status" value="1"/>
</dbReference>
<evidence type="ECO:0000259" key="10">
    <source>
        <dbReference type="PROSITE" id="PS50109"/>
    </source>
</evidence>
<evidence type="ECO:0000256" key="8">
    <source>
        <dbReference type="ARBA" id="ARBA00023012"/>
    </source>
</evidence>
<dbReference type="CDD" id="cd00082">
    <property type="entry name" value="HisKA"/>
    <property type="match status" value="1"/>
</dbReference>
<evidence type="ECO:0000256" key="4">
    <source>
        <dbReference type="ARBA" id="ARBA00022679"/>
    </source>
</evidence>
<reference evidence="11 12" key="1">
    <citation type="journal article" date="2014" name="BMC Genomics">
        <title>Comparison of environmental and isolate Sulfobacillus genomes reveals diverse carbon, sulfur, nitrogen, and hydrogen metabolisms.</title>
        <authorList>
            <person name="Justice N.B."/>
            <person name="Norman A."/>
            <person name="Brown C.T."/>
            <person name="Singh A."/>
            <person name="Thomas B.C."/>
            <person name="Banfield J.F."/>
        </authorList>
    </citation>
    <scope>NUCLEOTIDE SEQUENCE [LARGE SCALE GENOMIC DNA]</scope>
    <source>
        <strain evidence="11">AMDSBA4</strain>
    </source>
</reference>
<organism evidence="11 12">
    <name type="scientific">Sulfobacillus benefaciens</name>
    <dbReference type="NCBI Taxonomy" id="453960"/>
    <lineage>
        <taxon>Bacteria</taxon>
        <taxon>Bacillati</taxon>
        <taxon>Bacillota</taxon>
        <taxon>Clostridia</taxon>
        <taxon>Eubacteriales</taxon>
        <taxon>Clostridiales Family XVII. Incertae Sedis</taxon>
        <taxon>Sulfobacillus</taxon>
    </lineage>
</organism>
<keyword evidence="7" id="KW-0067">ATP-binding</keyword>
<evidence type="ECO:0000256" key="3">
    <source>
        <dbReference type="ARBA" id="ARBA00022553"/>
    </source>
</evidence>
<name>A0A2T2XKE1_9FIRM</name>